<keyword evidence="14" id="KW-0333">Golgi apparatus</keyword>
<evidence type="ECO:0000256" key="3">
    <source>
        <dbReference type="ARBA" id="ARBA00004555"/>
    </source>
</evidence>
<feature type="chain" id="PRO_5035309729" description="EF-hand domain-containing protein" evidence="19">
    <location>
        <begin position="25"/>
        <end position="630"/>
    </location>
</feature>
<dbReference type="CTD" id="4924"/>
<keyword evidence="22" id="KW-1185">Reference proteome</keyword>
<feature type="signal peptide" evidence="19">
    <location>
        <begin position="1"/>
        <end position="24"/>
    </location>
</feature>
<dbReference type="AlphaFoldDB" id="A0A8I6RTR6"/>
<feature type="compositionally biased region" description="Polar residues" evidence="18">
    <location>
        <begin position="389"/>
        <end position="401"/>
    </location>
</feature>
<dbReference type="PANTHER" id="PTHR19237">
    <property type="entry name" value="NUCLEOBINDIN"/>
    <property type="match status" value="1"/>
</dbReference>
<dbReference type="InterPro" id="IPR040250">
    <property type="entry name" value="Nucleobindin"/>
</dbReference>
<dbReference type="GO" id="GO:0005794">
    <property type="term" value="C:Golgi apparatus"/>
    <property type="evidence" value="ECO:0007669"/>
    <property type="project" value="UniProtKB-SubCell"/>
</dbReference>
<dbReference type="InterPro" id="IPR018247">
    <property type="entry name" value="EF_Hand_1_Ca_BS"/>
</dbReference>
<feature type="compositionally biased region" description="Low complexity" evidence="18">
    <location>
        <begin position="539"/>
        <end position="601"/>
    </location>
</feature>
<keyword evidence="12" id="KW-0677">Repeat</keyword>
<proteinExistence type="inferred from homology"/>
<evidence type="ECO:0000256" key="1">
    <source>
        <dbReference type="ARBA" id="ARBA00004170"/>
    </source>
</evidence>
<dbReference type="GO" id="GO:0005793">
    <property type="term" value="C:endoplasmic reticulum-Golgi intermediate compartment"/>
    <property type="evidence" value="ECO:0007669"/>
    <property type="project" value="TreeGrafter"/>
</dbReference>
<evidence type="ECO:0000256" key="14">
    <source>
        <dbReference type="ARBA" id="ARBA00023034"/>
    </source>
</evidence>
<evidence type="ECO:0000313" key="22">
    <source>
        <dbReference type="Proteomes" id="UP000494040"/>
    </source>
</evidence>
<dbReference type="GO" id="GO:0005509">
    <property type="term" value="F:calcium ion binding"/>
    <property type="evidence" value="ECO:0007669"/>
    <property type="project" value="InterPro"/>
</dbReference>
<organism evidence="21 22">
    <name type="scientific">Cimex lectularius</name>
    <name type="common">Bed bug</name>
    <name type="synonym">Acanthia lectularia</name>
    <dbReference type="NCBI Taxonomy" id="79782"/>
    <lineage>
        <taxon>Eukaryota</taxon>
        <taxon>Metazoa</taxon>
        <taxon>Ecdysozoa</taxon>
        <taxon>Arthropoda</taxon>
        <taxon>Hexapoda</taxon>
        <taxon>Insecta</taxon>
        <taxon>Pterygota</taxon>
        <taxon>Neoptera</taxon>
        <taxon>Paraneoptera</taxon>
        <taxon>Hemiptera</taxon>
        <taxon>Heteroptera</taxon>
        <taxon>Panheteroptera</taxon>
        <taxon>Cimicomorpha</taxon>
        <taxon>Cimicidae</taxon>
        <taxon>Cimex</taxon>
    </lineage>
</organism>
<dbReference type="SUPFAM" id="SSF47473">
    <property type="entry name" value="EF-hand"/>
    <property type="match status" value="1"/>
</dbReference>
<dbReference type="FunFam" id="1.10.238.10:FF:000045">
    <property type="entry name" value="Nucleobindin 2"/>
    <property type="match status" value="1"/>
</dbReference>
<dbReference type="Pfam" id="PF25434">
    <property type="entry name" value="NUCB1_N"/>
    <property type="match status" value="1"/>
</dbReference>
<dbReference type="PROSITE" id="PS00018">
    <property type="entry name" value="EF_HAND_1"/>
    <property type="match status" value="1"/>
</dbReference>
<evidence type="ECO:0000256" key="13">
    <source>
        <dbReference type="ARBA" id="ARBA00022837"/>
    </source>
</evidence>
<feature type="coiled-coil region" evidence="17">
    <location>
        <begin position="100"/>
        <end position="166"/>
    </location>
</feature>
<feature type="compositionally biased region" description="Basic and acidic residues" evidence="18">
    <location>
        <begin position="619"/>
        <end position="630"/>
    </location>
</feature>
<keyword evidence="13" id="KW-0106">Calcium</keyword>
<evidence type="ECO:0000256" key="10">
    <source>
        <dbReference type="ARBA" id="ARBA00022723"/>
    </source>
</evidence>
<keyword evidence="10" id="KW-0479">Metal-binding</keyword>
<comment type="similarity">
    <text evidence="5">Belongs to the nucleobindin family.</text>
</comment>
<keyword evidence="7" id="KW-0964">Secreted</keyword>
<dbReference type="GO" id="GO:0005085">
    <property type="term" value="F:guanyl-nucleotide exchange factor activity"/>
    <property type="evidence" value="ECO:0007669"/>
    <property type="project" value="UniProtKB-KW"/>
</dbReference>
<accession>A0A8I6RTR6</accession>
<evidence type="ECO:0000256" key="4">
    <source>
        <dbReference type="ARBA" id="ARBA00004613"/>
    </source>
</evidence>
<evidence type="ECO:0000256" key="15">
    <source>
        <dbReference type="ARBA" id="ARBA00023125"/>
    </source>
</evidence>
<evidence type="ECO:0000256" key="6">
    <source>
        <dbReference type="ARBA" id="ARBA00022490"/>
    </source>
</evidence>
<evidence type="ECO:0000256" key="17">
    <source>
        <dbReference type="SAM" id="Coils"/>
    </source>
</evidence>
<dbReference type="GO" id="GO:0003677">
    <property type="term" value="F:DNA binding"/>
    <property type="evidence" value="ECO:0007669"/>
    <property type="project" value="UniProtKB-KW"/>
</dbReference>
<keyword evidence="9" id="KW-0344">Guanine-nucleotide releasing factor</keyword>
<evidence type="ECO:0000256" key="9">
    <source>
        <dbReference type="ARBA" id="ARBA00022658"/>
    </source>
</evidence>
<feature type="region of interest" description="Disordered" evidence="18">
    <location>
        <begin position="539"/>
        <end position="630"/>
    </location>
</feature>
<feature type="region of interest" description="Disordered" evidence="18">
    <location>
        <begin position="371"/>
        <end position="508"/>
    </location>
</feature>
<dbReference type="Pfam" id="PF13499">
    <property type="entry name" value="EF-hand_7"/>
    <property type="match status" value="1"/>
</dbReference>
<evidence type="ECO:0000256" key="7">
    <source>
        <dbReference type="ARBA" id="ARBA00022525"/>
    </source>
</evidence>
<name>A0A8I6RTR6_CIMLE</name>
<dbReference type="KEGG" id="clec:106668254"/>
<evidence type="ECO:0000313" key="21">
    <source>
        <dbReference type="EnsemblMetazoa" id="XP_014252316.1"/>
    </source>
</evidence>
<feature type="compositionally biased region" description="Low complexity" evidence="18">
    <location>
        <begin position="373"/>
        <end position="388"/>
    </location>
</feature>
<dbReference type="OMA" id="QETDTNH"/>
<evidence type="ECO:0000259" key="20">
    <source>
        <dbReference type="PROSITE" id="PS50222"/>
    </source>
</evidence>
<comment type="subcellular location">
    <subcellularLocation>
        <location evidence="2">Cytoplasm</location>
    </subcellularLocation>
    <subcellularLocation>
        <location evidence="3">Golgi apparatus</location>
    </subcellularLocation>
    <subcellularLocation>
        <location evidence="1">Membrane</location>
        <topology evidence="1">Peripheral membrane protein</topology>
    </subcellularLocation>
    <subcellularLocation>
        <location evidence="4">Secreted</location>
    </subcellularLocation>
</comment>
<keyword evidence="6" id="KW-0963">Cytoplasm</keyword>
<dbReference type="InterPro" id="IPR011992">
    <property type="entry name" value="EF-hand-dom_pair"/>
</dbReference>
<keyword evidence="16" id="KW-0472">Membrane</keyword>
<dbReference type="PANTHER" id="PTHR19237:SF20">
    <property type="entry name" value="NUCLEOBINDIN 1"/>
    <property type="match status" value="1"/>
</dbReference>
<feature type="compositionally biased region" description="Polar residues" evidence="18">
    <location>
        <begin position="602"/>
        <end position="614"/>
    </location>
</feature>
<feature type="domain" description="EF-hand" evidence="20">
    <location>
        <begin position="284"/>
        <end position="319"/>
    </location>
</feature>
<dbReference type="GO" id="GO:0016020">
    <property type="term" value="C:membrane"/>
    <property type="evidence" value="ECO:0007669"/>
    <property type="project" value="UniProtKB-SubCell"/>
</dbReference>
<dbReference type="EnsemblMetazoa" id="XM_014396830.2">
    <property type="protein sequence ID" value="XP_014252316.1"/>
    <property type="gene ID" value="LOC106668254"/>
</dbReference>
<evidence type="ECO:0000256" key="8">
    <source>
        <dbReference type="ARBA" id="ARBA00022553"/>
    </source>
</evidence>
<dbReference type="InterPro" id="IPR002048">
    <property type="entry name" value="EF_hand_dom"/>
</dbReference>
<evidence type="ECO:0000256" key="18">
    <source>
        <dbReference type="SAM" id="MobiDB-lite"/>
    </source>
</evidence>
<keyword evidence="17" id="KW-0175">Coiled coil</keyword>
<sequence length="630" mass="75042">MESLDIRYSRYLLVLLVLVHQCVGPPTKNKVKTEESDEKEITLNDLGLEYNRYLKEVVDTLESDKEFAKKLQSASDVDFRNGKVAAELEYVNHHVRTKLDELKRTELQRLRDLVAQLNEQEHQQKREEMHAHLDHSNPHTFEVADLHNLILKVRKDLDEADRLRKENFKEYELQKEFEKEQKLKTMDEKHKEEYLKEIEEQKKKHKQHEPIHQPGGKAQLEEVWEKTDHMENVKFDPKAFFYMHDIDSNGYWDEEEVKALFLKELNKMYTSGSPEDDMREREEEMERMREHVFNEADTNHDRLISLEEFIEQTKKQEFQRDEGWETLDEKPQFTREEYLEFEKRRQAEINSMIERGLLQPYPDGMQPIEYHHPGQGQVPPNGVPHVGQYPNQGYVQHPNQVPQYHPNQMPHQPNQMPYQSNQMPHHPNQVPQHPNQMPHHPNQVPQHPNQMPHHPNQVPQHPNQMPHHPNQVPQHPNQIPHHPNQVPQQPYHTNQVPQYPNQVPNHVAQNHNQNQNYQQANQQNHYQTQEHYNQVNQGQHNNQVNQGQPQQQVNQNQEQHNNQVNQGQPNYQNQPQQPQLGQMSQEHNQPSQQQNQVNQKNEIPQQHQNPSVDQYQKLDLQKDKIGNKVN</sequence>
<evidence type="ECO:0000256" key="5">
    <source>
        <dbReference type="ARBA" id="ARBA00008063"/>
    </source>
</evidence>
<dbReference type="RefSeq" id="XP_014252316.1">
    <property type="nucleotide sequence ID" value="XM_014396830.2"/>
</dbReference>
<evidence type="ECO:0000256" key="2">
    <source>
        <dbReference type="ARBA" id="ARBA00004496"/>
    </source>
</evidence>
<feature type="compositionally biased region" description="Polar residues" evidence="18">
    <location>
        <begin position="491"/>
        <end position="500"/>
    </location>
</feature>
<dbReference type="Proteomes" id="UP000494040">
    <property type="component" value="Unassembled WGS sequence"/>
</dbReference>
<evidence type="ECO:0000256" key="11">
    <source>
        <dbReference type="ARBA" id="ARBA00022729"/>
    </source>
</evidence>
<keyword evidence="8" id="KW-0597">Phosphoprotein</keyword>
<dbReference type="GeneID" id="106668254"/>
<dbReference type="OrthoDB" id="5982823at2759"/>
<keyword evidence="15" id="KW-0238">DNA-binding</keyword>
<dbReference type="Gene3D" id="1.10.238.10">
    <property type="entry name" value="EF-hand"/>
    <property type="match status" value="1"/>
</dbReference>
<protein>
    <recommendedName>
        <fullName evidence="20">EF-hand domain-containing protein</fullName>
    </recommendedName>
</protein>
<evidence type="ECO:0000256" key="16">
    <source>
        <dbReference type="ARBA" id="ARBA00023136"/>
    </source>
</evidence>
<reference evidence="21" key="1">
    <citation type="submission" date="2022-01" db="UniProtKB">
        <authorList>
            <consortium name="EnsemblMetazoa"/>
        </authorList>
    </citation>
    <scope>IDENTIFICATION</scope>
</reference>
<evidence type="ECO:0000256" key="19">
    <source>
        <dbReference type="SAM" id="SignalP"/>
    </source>
</evidence>
<dbReference type="GO" id="GO:0070062">
    <property type="term" value="C:extracellular exosome"/>
    <property type="evidence" value="ECO:0007669"/>
    <property type="project" value="TreeGrafter"/>
</dbReference>
<dbReference type="InterPro" id="IPR057576">
    <property type="entry name" value="NUCB1_N"/>
</dbReference>
<evidence type="ECO:0000256" key="12">
    <source>
        <dbReference type="ARBA" id="ARBA00022737"/>
    </source>
</evidence>
<dbReference type="PROSITE" id="PS50222">
    <property type="entry name" value="EF_HAND_2"/>
    <property type="match status" value="1"/>
</dbReference>
<feature type="compositionally biased region" description="Low complexity" evidence="18">
    <location>
        <begin position="402"/>
        <end position="490"/>
    </location>
</feature>
<keyword evidence="11 19" id="KW-0732">Signal</keyword>